<evidence type="ECO:0000313" key="2">
    <source>
        <dbReference type="EMBL" id="CCA18755.1"/>
    </source>
</evidence>
<protein>
    <submittedName>
        <fullName evidence="2">AlNc14C55G4226 protein</fullName>
    </submittedName>
</protein>
<keyword evidence="1" id="KW-0472">Membrane</keyword>
<reference evidence="2" key="1">
    <citation type="journal article" date="2011" name="PLoS Biol.">
        <title>Gene gain and loss during evolution of obligate parasitism in the white rust pathogen of Arabidopsis thaliana.</title>
        <authorList>
            <person name="Kemen E."/>
            <person name="Gardiner A."/>
            <person name="Schultz-Larsen T."/>
            <person name="Kemen A.C."/>
            <person name="Balmuth A.L."/>
            <person name="Robert-Seilaniantz A."/>
            <person name="Bailey K."/>
            <person name="Holub E."/>
            <person name="Studholme D.J."/>
            <person name="Maclean D."/>
            <person name="Jones J.D."/>
        </authorList>
    </citation>
    <scope>NUCLEOTIDE SEQUENCE</scope>
</reference>
<reference evidence="2" key="2">
    <citation type="submission" date="2011-02" db="EMBL/GenBank/DDBJ databases">
        <authorList>
            <person name="MacLean D."/>
        </authorList>
    </citation>
    <scope>NUCLEOTIDE SEQUENCE</scope>
</reference>
<gene>
    <name evidence="2" type="primary">AlNc14C55G4226</name>
    <name evidence="2" type="ORF">ALNC14_048980</name>
</gene>
<feature type="transmembrane region" description="Helical" evidence="1">
    <location>
        <begin position="32"/>
        <end position="49"/>
    </location>
</feature>
<proteinExistence type="predicted"/>
<accession>F0WC42</accession>
<dbReference type="AlphaFoldDB" id="F0WC42"/>
<organism evidence="2">
    <name type="scientific">Albugo laibachii Nc14</name>
    <dbReference type="NCBI Taxonomy" id="890382"/>
    <lineage>
        <taxon>Eukaryota</taxon>
        <taxon>Sar</taxon>
        <taxon>Stramenopiles</taxon>
        <taxon>Oomycota</taxon>
        <taxon>Peronosporomycetes</taxon>
        <taxon>Albuginales</taxon>
        <taxon>Albuginaceae</taxon>
        <taxon>Albugo</taxon>
    </lineage>
</organism>
<dbReference type="CDD" id="cd09272">
    <property type="entry name" value="RNase_HI_RT_Ty1"/>
    <property type="match status" value="1"/>
</dbReference>
<name>F0WC42_9STRA</name>
<dbReference type="EMBL" id="FR824100">
    <property type="protein sequence ID" value="CCA18755.1"/>
    <property type="molecule type" value="Genomic_DNA"/>
</dbReference>
<keyword evidence="1" id="KW-1133">Transmembrane helix</keyword>
<keyword evidence="1" id="KW-0812">Transmembrane</keyword>
<dbReference type="HOGENOM" id="CLU_2150566_0_0_1"/>
<dbReference type="PANTHER" id="PTHR11439:SF440">
    <property type="entry name" value="INTEGRASE CATALYTIC DOMAIN-CONTAINING PROTEIN"/>
    <property type="match status" value="1"/>
</dbReference>
<dbReference type="PANTHER" id="PTHR11439">
    <property type="entry name" value="GAG-POL-RELATED RETROTRANSPOSON"/>
    <property type="match status" value="1"/>
</dbReference>
<evidence type="ECO:0000256" key="1">
    <source>
        <dbReference type="SAM" id="Phobius"/>
    </source>
</evidence>
<sequence length="112" mass="12246">MVGDKDAKEEESVLVEAYSDADYAADKTDLKFVTGGVLMVSGMVVGWLCRKQKWMALSTMDAEFVAASQTMAEMLGLIEFLQEIDMAMQKQSIMHVDNQAAIAQIEGEDTSG</sequence>